<organism evidence="6 7">
    <name type="scientific">Brachybacterium phenoliresistens</name>
    <dbReference type="NCBI Taxonomy" id="396014"/>
    <lineage>
        <taxon>Bacteria</taxon>
        <taxon>Bacillati</taxon>
        <taxon>Actinomycetota</taxon>
        <taxon>Actinomycetes</taxon>
        <taxon>Micrococcales</taxon>
        <taxon>Dermabacteraceae</taxon>
        <taxon>Brachybacterium</taxon>
    </lineage>
</organism>
<dbReference type="Proteomes" id="UP000023067">
    <property type="component" value="Unassembled WGS sequence"/>
</dbReference>
<dbReference type="SMART" id="SM00342">
    <property type="entry name" value="HTH_ARAC"/>
    <property type="match status" value="1"/>
</dbReference>
<accession>Z9JV18</accession>
<evidence type="ECO:0000259" key="5">
    <source>
        <dbReference type="PROSITE" id="PS01124"/>
    </source>
</evidence>
<keyword evidence="2" id="KW-0238">DNA-binding</keyword>
<evidence type="ECO:0000256" key="3">
    <source>
        <dbReference type="ARBA" id="ARBA00023163"/>
    </source>
</evidence>
<feature type="region of interest" description="Disordered" evidence="4">
    <location>
        <begin position="90"/>
        <end position="109"/>
    </location>
</feature>
<dbReference type="EMBL" id="JDYK01000006">
    <property type="protein sequence ID" value="EWS81607.1"/>
    <property type="molecule type" value="Genomic_DNA"/>
</dbReference>
<name>Z9JV18_9MICO</name>
<evidence type="ECO:0000256" key="2">
    <source>
        <dbReference type="ARBA" id="ARBA00023125"/>
    </source>
</evidence>
<dbReference type="Pfam" id="PF12833">
    <property type="entry name" value="HTH_18"/>
    <property type="match status" value="1"/>
</dbReference>
<feature type="domain" description="HTH araC/xylS-type" evidence="5">
    <location>
        <begin position="171"/>
        <end position="269"/>
    </location>
</feature>
<dbReference type="HOGENOM" id="CLU_1060831_0_0_11"/>
<dbReference type="eggNOG" id="COG2207">
    <property type="taxonomic scope" value="Bacteria"/>
</dbReference>
<dbReference type="OrthoDB" id="198203at2"/>
<feature type="compositionally biased region" description="Gly residues" evidence="4">
    <location>
        <begin position="100"/>
        <end position="109"/>
    </location>
</feature>
<dbReference type="STRING" id="396014.BF93_15640"/>
<evidence type="ECO:0000256" key="4">
    <source>
        <dbReference type="SAM" id="MobiDB-lite"/>
    </source>
</evidence>
<evidence type="ECO:0000256" key="1">
    <source>
        <dbReference type="ARBA" id="ARBA00023015"/>
    </source>
</evidence>
<gene>
    <name evidence="6" type="ORF">BF93_15640</name>
</gene>
<dbReference type="InterPro" id="IPR018060">
    <property type="entry name" value="HTH_AraC"/>
</dbReference>
<keyword evidence="3" id="KW-0804">Transcription</keyword>
<protein>
    <submittedName>
        <fullName evidence="6">AraC family transcriptional regulator</fullName>
    </submittedName>
</protein>
<evidence type="ECO:0000313" key="7">
    <source>
        <dbReference type="Proteomes" id="UP000023067"/>
    </source>
</evidence>
<dbReference type="InterPro" id="IPR009057">
    <property type="entry name" value="Homeodomain-like_sf"/>
</dbReference>
<dbReference type="SUPFAM" id="SSF46689">
    <property type="entry name" value="Homeodomain-like"/>
    <property type="match status" value="2"/>
</dbReference>
<dbReference type="InterPro" id="IPR050204">
    <property type="entry name" value="AraC_XylS_family_regulators"/>
</dbReference>
<dbReference type="AlphaFoldDB" id="Z9JV18"/>
<comment type="caution">
    <text evidence="6">The sequence shown here is derived from an EMBL/GenBank/DDBJ whole genome shotgun (WGS) entry which is preliminary data.</text>
</comment>
<keyword evidence="1" id="KW-0805">Transcription regulation</keyword>
<evidence type="ECO:0000313" key="6">
    <source>
        <dbReference type="EMBL" id="EWS81607.1"/>
    </source>
</evidence>
<dbReference type="Gene3D" id="1.10.10.60">
    <property type="entry name" value="Homeodomain-like"/>
    <property type="match status" value="1"/>
</dbReference>
<dbReference type="PANTHER" id="PTHR46796">
    <property type="entry name" value="HTH-TYPE TRANSCRIPTIONAL ACTIVATOR RHAS-RELATED"/>
    <property type="match status" value="1"/>
</dbReference>
<keyword evidence="7" id="KW-1185">Reference proteome</keyword>
<feature type="region of interest" description="Disordered" evidence="4">
    <location>
        <begin position="1"/>
        <end position="29"/>
    </location>
</feature>
<dbReference type="PANTHER" id="PTHR46796:SF6">
    <property type="entry name" value="ARAC SUBFAMILY"/>
    <property type="match status" value="1"/>
</dbReference>
<dbReference type="GO" id="GO:0043565">
    <property type="term" value="F:sequence-specific DNA binding"/>
    <property type="evidence" value="ECO:0007669"/>
    <property type="project" value="InterPro"/>
</dbReference>
<dbReference type="PROSITE" id="PS01124">
    <property type="entry name" value="HTH_ARAC_FAMILY_2"/>
    <property type="match status" value="1"/>
</dbReference>
<reference evidence="6 7" key="1">
    <citation type="submission" date="2014-02" db="EMBL/GenBank/DDBJ databases">
        <title>Genome sequence of Brachybacterium phenoliresistens strain W13A50.</title>
        <authorList>
            <person name="Wang X."/>
        </authorList>
    </citation>
    <scope>NUCLEOTIDE SEQUENCE [LARGE SCALE GENOMIC DNA]</scope>
    <source>
        <strain evidence="6 7">W13A50</strain>
    </source>
</reference>
<dbReference type="PATRIC" id="fig|396014.3.peg.1473"/>
<proteinExistence type="predicted"/>
<sequence length="272" mass="29475">MPTAEPAPLDLTSPPEVRNIGRSTHGVQRDEEEFQLPELWSLHLYEYDAVLEVDGVEHGITPGSVSLVPPACRIRYRYRGPSTHLYAHLRGDPIASPGTGAAGGRPGPGGRLEVVMRPGAELPAITDLMTSAIASAVTRPARTRADIWMALLRLDERPRSSDGRPARSHASAAMSYIESRLSEPPTVPEVAAHVGISANHLTRVFRGELSESVVAYIRRRRIDHARRLLTSSTMSIPAIAASVGFSDLQAFNKACRAVTGASPRALRRSARE</sequence>
<dbReference type="GO" id="GO:0003700">
    <property type="term" value="F:DNA-binding transcription factor activity"/>
    <property type="evidence" value="ECO:0007669"/>
    <property type="project" value="InterPro"/>
</dbReference>